<keyword evidence="3" id="KW-0378">Hydrolase</keyword>
<evidence type="ECO:0000313" key="8">
    <source>
        <dbReference type="Proteomes" id="UP001642484"/>
    </source>
</evidence>
<dbReference type="PANTHER" id="PTHR11668:SF300">
    <property type="entry name" value="SERINE_THREONINE-PROTEIN PHOSPHATASE"/>
    <property type="match status" value="1"/>
</dbReference>
<evidence type="ECO:0000256" key="4">
    <source>
        <dbReference type="ARBA" id="ARBA00022912"/>
    </source>
</evidence>
<name>A0ABP0IKX7_9DINO</name>
<dbReference type="EC" id="3.1.3.16" evidence="1"/>
<evidence type="ECO:0000256" key="5">
    <source>
        <dbReference type="ARBA" id="ARBA00023211"/>
    </source>
</evidence>
<keyword evidence="8" id="KW-1185">Reference proteome</keyword>
<gene>
    <name evidence="6" type="ORF">CCMP2556_LOCUS6935</name>
    <name evidence="7" type="ORF">CCMP2556_LOCUS6963</name>
</gene>
<evidence type="ECO:0000256" key="1">
    <source>
        <dbReference type="ARBA" id="ARBA00013081"/>
    </source>
</evidence>
<keyword evidence="5" id="KW-0464">Manganese</keyword>
<dbReference type="Proteomes" id="UP001642484">
    <property type="component" value="Unassembled WGS sequence"/>
</dbReference>
<organism evidence="7 8">
    <name type="scientific">Durusdinium trenchii</name>
    <dbReference type="NCBI Taxonomy" id="1381693"/>
    <lineage>
        <taxon>Eukaryota</taxon>
        <taxon>Sar</taxon>
        <taxon>Alveolata</taxon>
        <taxon>Dinophyceae</taxon>
        <taxon>Suessiales</taxon>
        <taxon>Symbiodiniaceae</taxon>
        <taxon>Durusdinium</taxon>
    </lineage>
</organism>
<comment type="caution">
    <text evidence="7">The sequence shown here is derived from an EMBL/GenBank/DDBJ whole genome shotgun (WGS) entry which is preliminary data.</text>
</comment>
<reference evidence="7 8" key="1">
    <citation type="submission" date="2024-02" db="EMBL/GenBank/DDBJ databases">
        <authorList>
            <person name="Chen Y."/>
            <person name="Shah S."/>
            <person name="Dougan E. K."/>
            <person name="Thang M."/>
            <person name="Chan C."/>
        </authorList>
    </citation>
    <scope>NUCLEOTIDE SEQUENCE [LARGE SCALE GENOMIC DNA]</scope>
</reference>
<dbReference type="EMBL" id="CAXAMN010003058">
    <property type="protein sequence ID" value="CAK9002630.1"/>
    <property type="molecule type" value="Genomic_DNA"/>
</dbReference>
<dbReference type="Gene3D" id="3.60.21.10">
    <property type="match status" value="1"/>
</dbReference>
<accession>A0ABP0IKX7</accession>
<evidence type="ECO:0000256" key="2">
    <source>
        <dbReference type="ARBA" id="ARBA00022723"/>
    </source>
</evidence>
<evidence type="ECO:0000256" key="3">
    <source>
        <dbReference type="ARBA" id="ARBA00022801"/>
    </source>
</evidence>
<dbReference type="InterPro" id="IPR050341">
    <property type="entry name" value="PP1_catalytic_subunit"/>
</dbReference>
<evidence type="ECO:0000313" key="6">
    <source>
        <dbReference type="EMBL" id="CAK9002630.1"/>
    </source>
</evidence>
<sequence length="176" mass="18776">MAMHGGISPEFVNACTGKAGRFGGCLDRKVGSTTVWADPHTGNGFIESERGSEYHQFGMDKAKAPLQSNELKGIFPGHEQVEDGSRVQSSDDGYFVMTVFSAADYIGVFCRGLWSGPPWLYSTRGQGNKGAFVLATSTDGSAVSEEMSGRETRALAANFTGAIIPPESLGKWITDP</sequence>
<keyword evidence="2" id="KW-0479">Metal-binding</keyword>
<dbReference type="SUPFAM" id="SSF56300">
    <property type="entry name" value="Metallo-dependent phosphatases"/>
    <property type="match status" value="1"/>
</dbReference>
<evidence type="ECO:0000313" key="7">
    <source>
        <dbReference type="EMBL" id="CAK9002677.1"/>
    </source>
</evidence>
<proteinExistence type="predicted"/>
<dbReference type="EMBL" id="CAXAMN010003069">
    <property type="protein sequence ID" value="CAK9002677.1"/>
    <property type="molecule type" value="Genomic_DNA"/>
</dbReference>
<dbReference type="InterPro" id="IPR029052">
    <property type="entry name" value="Metallo-depent_PP-like"/>
</dbReference>
<keyword evidence="4" id="KW-0904">Protein phosphatase</keyword>
<dbReference type="PANTHER" id="PTHR11668">
    <property type="entry name" value="SERINE/THREONINE PROTEIN PHOSPHATASE"/>
    <property type="match status" value="1"/>
</dbReference>
<protein>
    <recommendedName>
        <fullName evidence="1">protein-serine/threonine phosphatase</fullName>
        <ecNumber evidence="1">3.1.3.16</ecNumber>
    </recommendedName>
</protein>